<protein>
    <recommendedName>
        <fullName evidence="3">Lipocalin-like domain-containing protein</fullName>
    </recommendedName>
</protein>
<sequence>MKKFASIFMLMLSIVSCSNDDADSRNSSNYYGKWELTKYTTTFILAIYVAGEPQWKEFYDFKSDDTFVKTRIRNGVTTTASGTFKTTLIQNQIHLQLTYYAESDIIGSCTGKLNEELFIKEGTLISTWQNCDGPGFEYSKVR</sequence>
<dbReference type="AlphaFoldDB" id="A0A1M5SLJ6"/>
<reference evidence="1 2" key="1">
    <citation type="submission" date="2016-11" db="EMBL/GenBank/DDBJ databases">
        <authorList>
            <person name="Jaros S."/>
            <person name="Januszkiewicz K."/>
            <person name="Wedrychowicz H."/>
        </authorList>
    </citation>
    <scope>NUCLEOTIDE SEQUENCE [LARGE SCALE GENOMIC DNA]</scope>
    <source>
        <strain evidence="1 2">DSM 6792</strain>
    </source>
</reference>
<proteinExistence type="predicted"/>
<gene>
    <name evidence="1" type="ORF">SAMN05444388_11048</name>
</gene>
<dbReference type="RefSeq" id="WP_073410456.1">
    <property type="nucleotide sequence ID" value="NZ_CP158862.1"/>
</dbReference>
<organism evidence="1 2">
    <name type="scientific">Flavobacterium johnsoniae</name>
    <name type="common">Cytophaga johnsonae</name>
    <dbReference type="NCBI Taxonomy" id="986"/>
    <lineage>
        <taxon>Bacteria</taxon>
        <taxon>Pseudomonadati</taxon>
        <taxon>Bacteroidota</taxon>
        <taxon>Flavobacteriia</taxon>
        <taxon>Flavobacteriales</taxon>
        <taxon>Flavobacteriaceae</taxon>
        <taxon>Flavobacterium</taxon>
    </lineage>
</organism>
<dbReference type="PROSITE" id="PS51257">
    <property type="entry name" value="PROKAR_LIPOPROTEIN"/>
    <property type="match status" value="1"/>
</dbReference>
<dbReference type="EMBL" id="FQWH01000010">
    <property type="protein sequence ID" value="SHH39442.1"/>
    <property type="molecule type" value="Genomic_DNA"/>
</dbReference>
<accession>A0A1M5SLJ6</accession>
<evidence type="ECO:0000313" key="2">
    <source>
        <dbReference type="Proteomes" id="UP000184112"/>
    </source>
</evidence>
<evidence type="ECO:0008006" key="3">
    <source>
        <dbReference type="Google" id="ProtNLM"/>
    </source>
</evidence>
<evidence type="ECO:0000313" key="1">
    <source>
        <dbReference type="EMBL" id="SHH39442.1"/>
    </source>
</evidence>
<name>A0A1M5SLJ6_FLAJO</name>
<dbReference type="Proteomes" id="UP000184112">
    <property type="component" value="Unassembled WGS sequence"/>
</dbReference>